<dbReference type="PANTHER" id="PTHR33050">
    <property type="entry name" value="REVERSE TRANSCRIPTASE DOMAIN-CONTAINING PROTEIN"/>
    <property type="match status" value="1"/>
</dbReference>
<proteinExistence type="predicted"/>
<dbReference type="SUPFAM" id="SSF56672">
    <property type="entry name" value="DNA/RNA polymerases"/>
    <property type="match status" value="1"/>
</dbReference>
<keyword evidence="3" id="KW-0560">Oxidoreductase</keyword>
<feature type="region of interest" description="Disordered" evidence="1">
    <location>
        <begin position="2304"/>
        <end position="2344"/>
    </location>
</feature>
<keyword evidence="3" id="KW-0223">Dioxygenase</keyword>
<feature type="region of interest" description="Disordered" evidence="1">
    <location>
        <begin position="823"/>
        <end position="855"/>
    </location>
</feature>
<feature type="compositionally biased region" description="Low complexity" evidence="1">
    <location>
        <begin position="162"/>
        <end position="174"/>
    </location>
</feature>
<evidence type="ECO:0000313" key="3">
    <source>
        <dbReference type="EMBL" id="CAL4785418.1"/>
    </source>
</evidence>
<sequence length="3972" mass="440983">MMPAPSSEGQPTQRPLSATEAGACLRKVLFGNKDQLVHKRVSAHSMKATTLSYAAKFGVDAETRLQLAYHVGGFKMLHTYSRDAAAQPLLELEKVLFAIREGRFRLDSSWEPPSTKALDLSPEDFINELDSYAQCNRCFKRYSYPKEWHAEVIQTQGALSEGSLSSLSSGSDTLDSVDTEPDMEKTNDIPADLAEDVEKLHQSVRTLLTHKSIPWQVMAKLAQDGYVTMEDLADRWDTAETAAELDFAGNAHITEVVQSRRCLGATTADVPSVISQASPLKVDELKMLHTKLLTGETWDRIFSGAILFAVYSRARWSDLMHCTEVLLDRDDHNVLRFMEGHTASHKTMRAEMLKHRFLPLTAPAFGVSSDCWPEHWMASRHSAGVMLPPFHTIMPAPDSDGCPTQRPLTSNEASQWLRKLLTGDKRVDGSRKISVHSCKVTCLSFCAKYGVDPMARLQLGYHAGGGTGLKMVHTYSRDASSEPLAKLVKEEFQEEQKKLKLYYPPEPPEGYVFWQHSRLKTLHLAPPDYKHFDESGALLEGLKNQGVRCFSALAVTIGTPQAAPSDRQYDELAAKIFGADPTLGQVSSLRRLHFEATTLIVASLNEQVKSDSADPGTLVKKLPAAEKQARLEKQQARLSGLKLIGELAPSHQLLDLVNSILESGAIVWVAPSRWSKRDDEIHANIKPSSATVQVENSTLKLAQVPVTTTADVGTELKLGWAYRRRGLASDNCRLLDWHIHEAWVQYLLSAMARDYPAGYSSVRSEQVIKADRELWTILAQEYKESLKPTNDVPALNQAFKALTTDPRVTMYLLLVPSSVPKVSNATTAGPPKAPPAVKPQQGPGINKRRKLTRAQKGCPQELKDFDLKFSQGTVNGPICWGYNLKAGCPNETSSQNGFSRCKRFPESILKKLPKGSKIVSRQLLPWENFRVEMADKVELESWLDKGADGPEQDQKAVVELCRYGIPSEPHEFVQRALTAGHPKDLMGQERVDFIKKYSALAMELKAEELKLRYQMPDHIKKLMKGKRLALWGRMLTDLHYPDTELINDMVHGFPLSGWMPTSGVFPHGVRQPTLTVEALLDSLESFNFKVKQQMDMRQDETLERDTWDETVKELDKGWIWLDPCQDWDGKCVARRFGIYQGGKTRVIDDCSVCGLNQTVGLQERFVLQAVDQMCTMLCWSLKRAMPGQHPPIVGRTFDLKSAYKQFGLRTEDRDLIRIATVDPSEGKPILCGLNALPFGGVGSVAGFLRVSLATWFVGVAGLKLSWTGYFDDFSTLSRPELQNNTAWAVDSLFGLLGLDYAREGAKAPDFSAVFKMLGVQVDTSRAQQGEIAVGHTAERKLELGQALEETLSNKKLSTKMAERLRGRMVFYECFAAGRTTNLLLKNFGNLCRSQRFVEDLTEDECDLILALRNRVEKAEPIVISPKLLETWFVFTDGACETGDTGGKLGGVGGVLVSANGTYLQHFGMQVPEDWMQILLQHSSHPVHELEVLPVLISFHVWSHFLRGSQVLHYTDNDSCRFALMKGVGETFVARRLVASIMDREYALQTKSWYGRVPSHSNPSDDPSRGSFDALVARGIFPPKDRADTEPDPLSAHLSNWQSAEEDLPLTRELVQEEVDKGWVFAYPGSSDEAQQEYPEGVAIGKLGEARSDGRAPRLVVDSSVCGLNGRCIIPERSTLPTAKEVLRIELDVSHIPGADNIIADDLSGSCIIVLVFQQRKRLQFSKTGWRPDLASGVRVIERSTEGLHSIVKRTLARAPAASLSYLSLDLRFSQLVHTAIVEPRLFQHAIENPYKSLSSLSGFRTAVVTILGLRQANLHICNLKERQLADLLYRDDLSFKHSTAGQIRTAVDNLLQKNAAAADSGESGKRAEVALAATEWRLPPLPCFPGELADSLESEYIEDSFAKVGLRAVKASDQRLWEERLSWERKCACKKWCSLILMKMSAWTIGRSVASGDSMRLAGGGLMESVVDSLAGKATSTLHARAGPLLKFSKYWKDKGIDFFPVQEWMVYDYIKSQTSWAPTAPRSLLVSLSFAFHIFGLAGGDMAAKSGRIKGVSDSFYADRRKIVQRPPLTVAQIIALEATVHDTARTSYDRIAAGFFLVLIFGRLRYSDGLQLVDLQLDSRVVDGKLTGFLEAQAERTKTSVTLERKVRFLPVAIPLESFSEPSWVPVWLELREAAGLQGRSAHPMLPSPQLGGGWAPMPLQVGAAGDWLRSLLKIESVARDRVATHSCKATLLAMAAKYGVDYDSRRFLGYHSEGKDRSLLTYSRDAMSAPLRKLISMITAIKNKQFFPDSSRSGYFVPDSELPPDANADVSDGESDGSSSRGSDSEEERNHDEEESVVAEMVGKWAPKGADLPDAKQALEAYAAMSYGDSAAVFEQRALHMGLSADVFTQLVDKGYKNMAMFAFSCNYSPGASTDKPFLEMISATLGRDPNPAELSILRRLFNESYANVAADIEAQVKQTDESVSRRLAPAERADRLRNQQQKLKGLAIRGQYEPADALVDRCCAAYEADRLTYVEWSLCISREYELANNVKKDTDLSFNSDGTLKLARTSKIEPMQSMSEIQVRYALVRRGLAMDHANILEFEKHDTLVELLLDVRMQEPPSGYQRVAMKQLEAADKKFFVLLGEETRSGIKSTQNGRPCDNAFDKVFNCAEFRHLLQPRMAPSGQAGKEAAGPSADPPSKRAKTGAKGKGQGKAAQAPFQRIPTELLKLGSVGPTSAGSGRKRRPELELGQACPEPGGKDSALSKTVSTEMDASKKHANNSNATTLSPSGYKMSFALAHGHFVKLHACAYGGERKKNTAFLCSSSHLCALEKFCDGSHPHKGWGYDFEKGEFNTAKEAEYPRALCEQYAVILERMVFGTNERRQTDAALDKFRPNQQVKGRGVPQIISEFAAVRSLVSSASPPLTDKKLLARPWLGVPTGAKLLRTEAKGGEMFGFNLLWPLFVGSSELANEKEFAEQQIEEEYSLAASLVRPDDVENQTGRFMVPTAKESWYQSRKFQLPLLMLLLARTMLSGKRELKQAPPLTADALYALEKHVCECNDVEACIGGFMIFCLLASARFADAARAETVHLDMSGHISLLETSSMKFKTAHTAGKEARNVALPMLALGNGLYEKDSWAWTWIRARKRQKMDHFKFLMPAWNEETSQWLNRPMTSGEGVYFLRELLCNSGMSEAQAASYSTHTLKATALSWAATSGAMSIDERRIMGHHFDSRLAMPLIYSRDALAEIQTKLWRILDSIRKGYFDPDATRAARIAAQTLQDAEHVDIENYSDESVDPIELGASETLPVAPAEMIPLRRIDKQKKELKGLIIDASVEPSHGLVDKFQNMIEDGCLLYVGPEKCMSREEEITKEKKESALSIDHAGGLKVTKKAQDLQCDVSGELRLRAAFTRRSLAMHQTNLVTFDLIEEWNQQMFAALLRPPPAGHKYVTTQQILSADKQLWMHISQQTRGKLISGIGEKPPLDEQLKNYMRSPEVLCFMTPLPSVRAEAPSGHRSEPYSRAEQSSGSGKGKGKNKFQSKGAASGPSSGPTIKEMLTNMPDGCASKLPNGQWLCVFYNSMIEQMKPVGNRAKSTKLLVSTRQFESAESYKVGIYFNHHDHLKRSLELQHPAFTHKGVPDDLKKAIFFVATHSMADVALFRISKLGECVEIAKRLALAEKLAKVKMDKNVAEVTKAKRIELWEKLLTQVGFEDMEVVRYMREGVPLTGWEDESALYKQRWAPPTMTTEQLDHSALWRRKALMGKAFTDEERGLAKLLMEETMKEVSAGFLDGPFLESDITERLGRADWSMSQRFLLLQGEDLKPRVIDNYKTPGVNAAFGTSSHLDLHDTDVISCFLAFALGVFCGDPHIDIELSSGDHLTGRRHPDYDRKPLLLGRGIDLSKAYKQVSVAPQSARHSVLGVRSESGEWKFFISKSLPFGATSSVFAFNKITRGVGSSIPLAELLEQTSDSGEPPKSDTEDFGDA</sequence>
<dbReference type="PANTHER" id="PTHR33050:SF7">
    <property type="entry name" value="RIBONUCLEASE H"/>
    <property type="match status" value="1"/>
</dbReference>
<dbReference type="InterPro" id="IPR052055">
    <property type="entry name" value="Hepadnavirus_pol/RT"/>
</dbReference>
<evidence type="ECO:0000313" key="4">
    <source>
        <dbReference type="Proteomes" id="UP001152797"/>
    </source>
</evidence>
<protein>
    <submittedName>
        <fullName evidence="3">Fe2OG dioxygenase domain-containing protein</fullName>
    </submittedName>
</protein>
<dbReference type="Proteomes" id="UP001152797">
    <property type="component" value="Unassembled WGS sequence"/>
</dbReference>
<reference evidence="2" key="1">
    <citation type="submission" date="2022-10" db="EMBL/GenBank/DDBJ databases">
        <authorList>
            <person name="Chen Y."/>
            <person name="Dougan E. K."/>
            <person name="Chan C."/>
            <person name="Rhodes N."/>
            <person name="Thang M."/>
        </authorList>
    </citation>
    <scope>NUCLEOTIDE SEQUENCE</scope>
</reference>
<feature type="region of interest" description="Disordered" evidence="1">
    <location>
        <begin position="162"/>
        <end position="183"/>
    </location>
</feature>
<feature type="compositionally biased region" description="Low complexity" evidence="1">
    <location>
        <begin position="3526"/>
        <end position="3538"/>
    </location>
</feature>
<dbReference type="GO" id="GO:0051213">
    <property type="term" value="F:dioxygenase activity"/>
    <property type="evidence" value="ECO:0007669"/>
    <property type="project" value="UniProtKB-KW"/>
</dbReference>
<feature type="region of interest" description="Disordered" evidence="1">
    <location>
        <begin position="3953"/>
        <end position="3972"/>
    </location>
</feature>
<dbReference type="EMBL" id="CAMXCT010002429">
    <property type="protein sequence ID" value="CAI3998106.1"/>
    <property type="molecule type" value="Genomic_DNA"/>
</dbReference>
<dbReference type="EMBL" id="CAMXCT030002429">
    <property type="protein sequence ID" value="CAL4785418.1"/>
    <property type="molecule type" value="Genomic_DNA"/>
</dbReference>
<organism evidence="2">
    <name type="scientific">Cladocopium goreaui</name>
    <dbReference type="NCBI Taxonomy" id="2562237"/>
    <lineage>
        <taxon>Eukaryota</taxon>
        <taxon>Sar</taxon>
        <taxon>Alveolata</taxon>
        <taxon>Dinophyceae</taxon>
        <taxon>Suessiales</taxon>
        <taxon>Symbiodiniaceae</taxon>
        <taxon>Cladocopium</taxon>
    </lineage>
</organism>
<gene>
    <name evidence="2" type="ORF">C1SCF055_LOCUS24433</name>
</gene>
<evidence type="ECO:0000256" key="1">
    <source>
        <dbReference type="SAM" id="MobiDB-lite"/>
    </source>
</evidence>
<comment type="caution">
    <text evidence="2">The sequence shown here is derived from an EMBL/GenBank/DDBJ whole genome shotgun (WGS) entry which is preliminary data.</text>
</comment>
<reference evidence="3 4" key="2">
    <citation type="submission" date="2024-05" db="EMBL/GenBank/DDBJ databases">
        <authorList>
            <person name="Chen Y."/>
            <person name="Shah S."/>
            <person name="Dougan E. K."/>
            <person name="Thang M."/>
            <person name="Chan C."/>
        </authorList>
    </citation>
    <scope>NUCLEOTIDE SEQUENCE [LARGE SCALE GENOMIC DNA]</scope>
</reference>
<dbReference type="InterPro" id="IPR043502">
    <property type="entry name" value="DNA/RNA_pol_sf"/>
</dbReference>
<name>A0A9P1G3F0_9DINO</name>
<evidence type="ECO:0000313" key="2">
    <source>
        <dbReference type="EMBL" id="CAI3998106.1"/>
    </source>
</evidence>
<keyword evidence="4" id="KW-1185">Reference proteome</keyword>
<feature type="region of interest" description="Disordered" evidence="1">
    <location>
        <begin position="3495"/>
        <end position="3545"/>
    </location>
</feature>
<feature type="region of interest" description="Disordered" evidence="1">
    <location>
        <begin position="2671"/>
        <end position="2774"/>
    </location>
</feature>
<accession>A0A9P1G3F0</accession>
<dbReference type="EMBL" id="CAMXCT020002429">
    <property type="protein sequence ID" value="CAL1151481.1"/>
    <property type="molecule type" value="Genomic_DNA"/>
</dbReference>